<organism evidence="1 2">
    <name type="scientific">Candidatus Monoglobus merdigallinarum</name>
    <dbReference type="NCBI Taxonomy" id="2838698"/>
    <lineage>
        <taxon>Bacteria</taxon>
        <taxon>Bacillati</taxon>
        <taxon>Bacillota</taxon>
        <taxon>Clostridia</taxon>
        <taxon>Monoglobales</taxon>
        <taxon>Monoglobaceae</taxon>
        <taxon>Monoglobus</taxon>
    </lineage>
</organism>
<dbReference type="Proteomes" id="UP000824162">
    <property type="component" value="Unassembled WGS sequence"/>
</dbReference>
<dbReference type="SUPFAM" id="SSF51126">
    <property type="entry name" value="Pectin lyase-like"/>
    <property type="match status" value="1"/>
</dbReference>
<dbReference type="InterPro" id="IPR011050">
    <property type="entry name" value="Pectin_lyase_fold/virulence"/>
</dbReference>
<gene>
    <name evidence="1" type="ORF">H9900_04625</name>
</gene>
<dbReference type="InterPro" id="IPR012334">
    <property type="entry name" value="Pectin_lyas_fold"/>
</dbReference>
<sequence>MRQIRNMTFDDERALFGIHDAEISGCEFSGISGGESALKECGGIKVSGCTFKLKYPLWNTENGEITGSRLNETCRAALWYDNNIRINNCVLNGIKALRECESVSITDCRIRSLEFGWKCRGIRLDSCSVVSEYPFFMSRDIDIDKLELAGKYAFQYVENTAVNSSEINSNDAFWHAKNVTVCDSVIRSDCFAWYSENLRLVRCRIIGTQPLCYAKGLILEECDMSECDLAFEYSDVRADMTGRIQSVKNPLSGYIRADSIGEVIVDNNRRANSDCEIICRK</sequence>
<dbReference type="Pfam" id="PF12541">
    <property type="entry name" value="DUF3737"/>
    <property type="match status" value="1"/>
</dbReference>
<proteinExistence type="predicted"/>
<dbReference type="InterPro" id="IPR022208">
    <property type="entry name" value="DUF3737"/>
</dbReference>
<reference evidence="1" key="2">
    <citation type="submission" date="2021-04" db="EMBL/GenBank/DDBJ databases">
        <authorList>
            <person name="Gilroy R."/>
        </authorList>
    </citation>
    <scope>NUCLEOTIDE SEQUENCE</scope>
    <source>
        <strain evidence="1">5790</strain>
    </source>
</reference>
<evidence type="ECO:0000313" key="1">
    <source>
        <dbReference type="EMBL" id="HIV86078.1"/>
    </source>
</evidence>
<comment type="caution">
    <text evidence="1">The sequence shown here is derived from an EMBL/GenBank/DDBJ whole genome shotgun (WGS) entry which is preliminary data.</text>
</comment>
<reference evidence="1" key="1">
    <citation type="journal article" date="2021" name="PeerJ">
        <title>Extensive microbial diversity within the chicken gut microbiome revealed by metagenomics and culture.</title>
        <authorList>
            <person name="Gilroy R."/>
            <person name="Ravi A."/>
            <person name="Getino M."/>
            <person name="Pursley I."/>
            <person name="Horton D.L."/>
            <person name="Alikhan N.F."/>
            <person name="Baker D."/>
            <person name="Gharbi K."/>
            <person name="Hall N."/>
            <person name="Watson M."/>
            <person name="Adriaenssens E.M."/>
            <person name="Foster-Nyarko E."/>
            <person name="Jarju S."/>
            <person name="Secka A."/>
            <person name="Antonio M."/>
            <person name="Oren A."/>
            <person name="Chaudhuri R.R."/>
            <person name="La Ragione R."/>
            <person name="Hildebrand F."/>
            <person name="Pallen M.J."/>
        </authorList>
    </citation>
    <scope>NUCLEOTIDE SEQUENCE</scope>
    <source>
        <strain evidence="1">5790</strain>
    </source>
</reference>
<dbReference type="Gene3D" id="2.160.20.10">
    <property type="entry name" value="Single-stranded right-handed beta-helix, Pectin lyase-like"/>
    <property type="match status" value="1"/>
</dbReference>
<evidence type="ECO:0000313" key="2">
    <source>
        <dbReference type="Proteomes" id="UP000824162"/>
    </source>
</evidence>
<dbReference type="AlphaFoldDB" id="A0A9D1PRH6"/>
<accession>A0A9D1PRH6</accession>
<protein>
    <submittedName>
        <fullName evidence="1">DUF3737 family protein</fullName>
    </submittedName>
</protein>
<name>A0A9D1PRH6_9FIRM</name>
<dbReference type="EMBL" id="DXIJ01000096">
    <property type="protein sequence ID" value="HIV86078.1"/>
    <property type="molecule type" value="Genomic_DNA"/>
</dbReference>